<evidence type="ECO:0000256" key="4">
    <source>
        <dbReference type="ARBA" id="ARBA00022692"/>
    </source>
</evidence>
<dbReference type="OrthoDB" id="9810259at2"/>
<dbReference type="PANTHER" id="PTHR33695:SF1">
    <property type="entry name" value="LIPOPROTEIN SIGNAL PEPTIDASE"/>
    <property type="match status" value="1"/>
</dbReference>
<dbReference type="GO" id="GO:0006508">
    <property type="term" value="P:proteolysis"/>
    <property type="evidence" value="ECO:0007669"/>
    <property type="project" value="UniProtKB-KW"/>
</dbReference>
<comment type="subcellular location">
    <subcellularLocation>
        <location evidence="9">Cell membrane</location>
        <topology evidence="9">Multi-pass membrane protein</topology>
    </subcellularLocation>
</comment>
<dbReference type="GO" id="GO:0005886">
    <property type="term" value="C:plasma membrane"/>
    <property type="evidence" value="ECO:0007669"/>
    <property type="project" value="UniProtKB-SubCell"/>
</dbReference>
<evidence type="ECO:0000256" key="3">
    <source>
        <dbReference type="ARBA" id="ARBA00022670"/>
    </source>
</evidence>
<feature type="signal peptide" evidence="11">
    <location>
        <begin position="1"/>
        <end position="28"/>
    </location>
</feature>
<dbReference type="InParanoid" id="A0A517SAZ9"/>
<dbReference type="InterPro" id="IPR001872">
    <property type="entry name" value="Peptidase_A8"/>
</dbReference>
<dbReference type="PANTHER" id="PTHR33695">
    <property type="entry name" value="LIPOPROTEIN SIGNAL PEPTIDASE"/>
    <property type="match status" value="1"/>
</dbReference>
<evidence type="ECO:0000256" key="1">
    <source>
        <dbReference type="ARBA" id="ARBA00006139"/>
    </source>
</evidence>
<dbReference type="NCBIfam" id="TIGR00077">
    <property type="entry name" value="lspA"/>
    <property type="match status" value="1"/>
</dbReference>
<evidence type="ECO:0000313" key="12">
    <source>
        <dbReference type="EMBL" id="QDT53285.1"/>
    </source>
</evidence>
<evidence type="ECO:0000256" key="2">
    <source>
        <dbReference type="ARBA" id="ARBA00022475"/>
    </source>
</evidence>
<dbReference type="UniPathway" id="UPA00665"/>
<gene>
    <name evidence="9" type="primary">lspA</name>
    <name evidence="12" type="ORF">Pan44_13010</name>
</gene>
<dbReference type="HAMAP" id="MF_00161">
    <property type="entry name" value="LspA"/>
    <property type="match status" value="1"/>
</dbReference>
<evidence type="ECO:0000256" key="9">
    <source>
        <dbReference type="HAMAP-Rule" id="MF_00161"/>
    </source>
</evidence>
<dbReference type="GO" id="GO:0004190">
    <property type="term" value="F:aspartic-type endopeptidase activity"/>
    <property type="evidence" value="ECO:0007669"/>
    <property type="project" value="UniProtKB-UniRule"/>
</dbReference>
<dbReference type="PRINTS" id="PR00781">
    <property type="entry name" value="LIPOSIGPTASE"/>
</dbReference>
<proteinExistence type="inferred from homology"/>
<comment type="similarity">
    <text evidence="1 9 10">Belongs to the peptidase A8 family.</text>
</comment>
<reference evidence="12 13" key="1">
    <citation type="submission" date="2019-02" db="EMBL/GenBank/DDBJ databases">
        <title>Deep-cultivation of Planctomycetes and their phenomic and genomic characterization uncovers novel biology.</title>
        <authorList>
            <person name="Wiegand S."/>
            <person name="Jogler M."/>
            <person name="Boedeker C."/>
            <person name="Pinto D."/>
            <person name="Vollmers J."/>
            <person name="Rivas-Marin E."/>
            <person name="Kohn T."/>
            <person name="Peeters S.H."/>
            <person name="Heuer A."/>
            <person name="Rast P."/>
            <person name="Oberbeckmann S."/>
            <person name="Bunk B."/>
            <person name="Jeske O."/>
            <person name="Meyerdierks A."/>
            <person name="Storesund J.E."/>
            <person name="Kallscheuer N."/>
            <person name="Luecker S."/>
            <person name="Lage O.M."/>
            <person name="Pohl T."/>
            <person name="Merkel B.J."/>
            <person name="Hornburger P."/>
            <person name="Mueller R.-W."/>
            <person name="Bruemmer F."/>
            <person name="Labrenz M."/>
            <person name="Spormann A.M."/>
            <person name="Op den Camp H."/>
            <person name="Overmann J."/>
            <person name="Amann R."/>
            <person name="Jetten M.S.M."/>
            <person name="Mascher T."/>
            <person name="Medema M.H."/>
            <person name="Devos D.P."/>
            <person name="Kaster A.-K."/>
            <person name="Ovreas L."/>
            <person name="Rohde M."/>
            <person name="Galperin M.Y."/>
            <person name="Jogler C."/>
        </authorList>
    </citation>
    <scope>NUCLEOTIDE SEQUENCE [LARGE SCALE GENOMIC DNA]</scope>
    <source>
        <strain evidence="12 13">Pan44</strain>
    </source>
</reference>
<sequence precursor="true">MIAARPSRLPRVALLSAIILALVGCDQATKVYAVKNLKGQPPQSYLNDTVRIHYVENPGAFLGLGGQLDPRVKFWVLTIPTALILVWVLAFVFTSRSIDRWTFVALAMIAAGGIGNSIDRFRLGGLVIDFLNVGFGTQVWQRTGIFNVADVGITAGFIMLLPYVLKGEPTPAPPPEAPATQ</sequence>
<keyword evidence="2 9" id="KW-1003">Cell membrane</keyword>
<feature type="transmembrane region" description="Helical" evidence="9">
    <location>
        <begin position="145"/>
        <end position="165"/>
    </location>
</feature>
<name>A0A517SAZ9_9PLAN</name>
<keyword evidence="3 9" id="KW-0645">Protease</keyword>
<evidence type="ECO:0000256" key="8">
    <source>
        <dbReference type="ARBA" id="ARBA00023136"/>
    </source>
</evidence>
<feature type="active site" evidence="9">
    <location>
        <position position="129"/>
    </location>
</feature>
<keyword evidence="13" id="KW-1185">Reference proteome</keyword>
<accession>A0A517SAZ9</accession>
<keyword evidence="6 9" id="KW-0378">Hydrolase</keyword>
<keyword evidence="8 9" id="KW-0472">Membrane</keyword>
<feature type="chain" id="PRO_5021919249" description="Lipoprotein signal peptidase" evidence="11">
    <location>
        <begin position="29"/>
        <end position="181"/>
    </location>
</feature>
<keyword evidence="4 9" id="KW-0812">Transmembrane</keyword>
<keyword evidence="11" id="KW-0732">Signal</keyword>
<dbReference type="PROSITE" id="PS51257">
    <property type="entry name" value="PROKAR_LIPOPROTEIN"/>
    <property type="match status" value="1"/>
</dbReference>
<comment type="caution">
    <text evidence="9">Lacks conserved residue(s) required for the propagation of feature annotation.</text>
</comment>
<dbReference type="EMBL" id="CP036271">
    <property type="protein sequence ID" value="QDT53285.1"/>
    <property type="molecule type" value="Genomic_DNA"/>
</dbReference>
<protein>
    <recommendedName>
        <fullName evidence="9">Lipoprotein signal peptidase</fullName>
        <ecNumber evidence="9">3.4.23.36</ecNumber>
    </recommendedName>
    <alternativeName>
        <fullName evidence="9">Prolipoprotein signal peptidase</fullName>
    </alternativeName>
    <alternativeName>
        <fullName evidence="9">Signal peptidase II</fullName>
        <shortName evidence="9">SPase II</shortName>
    </alternativeName>
</protein>
<comment type="pathway">
    <text evidence="9">Protein modification; lipoprotein biosynthesis (signal peptide cleavage).</text>
</comment>
<evidence type="ECO:0000256" key="7">
    <source>
        <dbReference type="ARBA" id="ARBA00022989"/>
    </source>
</evidence>
<dbReference type="EC" id="3.4.23.36" evidence="9"/>
<evidence type="ECO:0000256" key="11">
    <source>
        <dbReference type="SAM" id="SignalP"/>
    </source>
</evidence>
<evidence type="ECO:0000256" key="5">
    <source>
        <dbReference type="ARBA" id="ARBA00022750"/>
    </source>
</evidence>
<evidence type="ECO:0000256" key="10">
    <source>
        <dbReference type="RuleBase" id="RU004181"/>
    </source>
</evidence>
<evidence type="ECO:0000313" key="13">
    <source>
        <dbReference type="Proteomes" id="UP000315700"/>
    </source>
</evidence>
<dbReference type="AlphaFoldDB" id="A0A517SAZ9"/>
<comment type="catalytic activity">
    <reaction evidence="9">
        <text>Release of signal peptides from bacterial membrane prolipoproteins. Hydrolyzes -Xaa-Yaa-Zaa-|-(S,diacylglyceryl)Cys-, in which Xaa is hydrophobic (preferably Leu), and Yaa (Ala or Ser) and Zaa (Gly or Ala) have small, neutral side chains.</text>
        <dbReference type="EC" id="3.4.23.36"/>
    </reaction>
</comment>
<comment type="function">
    <text evidence="9">This protein specifically catalyzes the removal of signal peptides from prolipoproteins.</text>
</comment>
<keyword evidence="12" id="KW-0449">Lipoprotein</keyword>
<dbReference type="Proteomes" id="UP000315700">
    <property type="component" value="Chromosome"/>
</dbReference>
<keyword evidence="7 9" id="KW-1133">Transmembrane helix</keyword>
<dbReference type="KEGG" id="ccos:Pan44_13010"/>
<dbReference type="RefSeq" id="WP_145028373.1">
    <property type="nucleotide sequence ID" value="NZ_CP036271.1"/>
</dbReference>
<feature type="transmembrane region" description="Helical" evidence="9">
    <location>
        <begin position="74"/>
        <end position="94"/>
    </location>
</feature>
<organism evidence="12 13">
    <name type="scientific">Caulifigura coniformis</name>
    <dbReference type="NCBI Taxonomy" id="2527983"/>
    <lineage>
        <taxon>Bacteria</taxon>
        <taxon>Pseudomonadati</taxon>
        <taxon>Planctomycetota</taxon>
        <taxon>Planctomycetia</taxon>
        <taxon>Planctomycetales</taxon>
        <taxon>Planctomycetaceae</taxon>
        <taxon>Caulifigura</taxon>
    </lineage>
</organism>
<evidence type="ECO:0000256" key="6">
    <source>
        <dbReference type="ARBA" id="ARBA00022801"/>
    </source>
</evidence>
<dbReference type="Pfam" id="PF01252">
    <property type="entry name" value="Peptidase_A8"/>
    <property type="match status" value="1"/>
</dbReference>
<keyword evidence="5 9" id="KW-0064">Aspartyl protease</keyword>
<feature type="active site" evidence="9">
    <location>
        <position position="150"/>
    </location>
</feature>